<dbReference type="PANTHER" id="PTHR33406">
    <property type="entry name" value="MEMBRANE PROTEIN MJ1562-RELATED"/>
    <property type="match status" value="1"/>
</dbReference>
<comment type="caution">
    <text evidence="8">The sequence shown here is derived from an EMBL/GenBank/DDBJ whole genome shotgun (WGS) entry which is preliminary data.</text>
</comment>
<dbReference type="PANTHER" id="PTHR33406:SF10">
    <property type="entry name" value="SSD DOMAIN-CONTAINING PROTEIN"/>
    <property type="match status" value="1"/>
</dbReference>
<dbReference type="Proteomes" id="UP000245790">
    <property type="component" value="Unassembled WGS sequence"/>
</dbReference>
<evidence type="ECO:0000256" key="1">
    <source>
        <dbReference type="ARBA" id="ARBA00004651"/>
    </source>
</evidence>
<feature type="transmembrane region" description="Helical" evidence="6">
    <location>
        <begin position="642"/>
        <end position="662"/>
    </location>
</feature>
<evidence type="ECO:0000256" key="4">
    <source>
        <dbReference type="ARBA" id="ARBA00022989"/>
    </source>
</evidence>
<sequence length="771" mass="84139">MQQSALNHFIKNTFFKYRVLVLVVFTAVTLGMLYFASQLKVDASFEKNIPLEHPYMQTYLKHQEEFGGANRILIALEDTSGDIFNEDFFKALNKATEKVTAISSVNQPQVQSLFTPNTRYIEVVEDGLEGGPVIPATFDGGQESLETVRKNVLKGGFVGRLVANDFSAAMVSAQLFSVDPNTKEQTDFIAVSSQLEQIRTELESDYPNLKVHIIGFSKMIGDISNGAQDVLMFFGIAFIITAILVYFYSHSIQLSILPLLTSVVAVIWQLGLLTLLGFGIDPMSILVPFLVFAIGVSHGVQMINAVGKNVAGGSTPLDASCAACCRLFIPGMVALLSDTVGFLTLLLIKIDIIKELAVTASIGVAVIILTNLILLPVLLSYAKFGKSFSKRVTKGAEKQTFLWRKLASFAQPKAAKVTVLVAAVLAIGGVYFASEMKIGDLHAGAPALRADSVYNKDTAFITDRFSIGTDVISVMAETKVDGCTDYTIMKTIDDFQWHLQNLSGVQSTLSITSISKVLNAGFFEGNLKWKVLPRETATLAQSIRYIETSAGLFDKDCQYMPIMVFTNDHKASTIEQVVSAVKQYKQDNPSDLVDFKLAMGPVGVMAATNEAVEAAQYPMLIGVYIAVILLCLISFRSIRSTLCIIIPLALVSILAQALMTWLEIGLTVATLPVIALGVGIGVDYGIYIFSRMLDFIREGDPISEAFYKTLNLTGNAVFFTGITLAIGVSTWMLSALKFQADMGILLTFMFLFNMLGAVILLPALASFFYRR</sequence>
<dbReference type="PROSITE" id="PS50156">
    <property type="entry name" value="SSD"/>
    <property type="match status" value="1"/>
</dbReference>
<name>A0A316G0T1_9GAMM</name>
<dbReference type="AlphaFoldDB" id="A0A316G0T1"/>
<gene>
    <name evidence="8" type="ORF">C8D97_103227</name>
</gene>
<dbReference type="GO" id="GO:0005886">
    <property type="term" value="C:plasma membrane"/>
    <property type="evidence" value="ECO:0007669"/>
    <property type="project" value="UniProtKB-SubCell"/>
</dbReference>
<organism evidence="8 9">
    <name type="scientific">Pleionea mediterranea</name>
    <dbReference type="NCBI Taxonomy" id="523701"/>
    <lineage>
        <taxon>Bacteria</taxon>
        <taxon>Pseudomonadati</taxon>
        <taxon>Pseudomonadota</taxon>
        <taxon>Gammaproteobacteria</taxon>
        <taxon>Oceanospirillales</taxon>
        <taxon>Pleioneaceae</taxon>
        <taxon>Pleionea</taxon>
    </lineage>
</organism>
<feature type="transmembrane region" description="Helical" evidence="6">
    <location>
        <begin position="285"/>
        <end position="306"/>
    </location>
</feature>
<feature type="transmembrane region" description="Helical" evidence="6">
    <location>
        <begin position="617"/>
        <end position="635"/>
    </location>
</feature>
<dbReference type="InterPro" id="IPR000731">
    <property type="entry name" value="SSD"/>
</dbReference>
<dbReference type="InterPro" id="IPR004869">
    <property type="entry name" value="MMPL_dom"/>
</dbReference>
<evidence type="ECO:0000256" key="2">
    <source>
        <dbReference type="ARBA" id="ARBA00022475"/>
    </source>
</evidence>
<evidence type="ECO:0000256" key="3">
    <source>
        <dbReference type="ARBA" id="ARBA00022692"/>
    </source>
</evidence>
<dbReference type="OrthoDB" id="5963930at2"/>
<evidence type="ECO:0000256" key="6">
    <source>
        <dbReference type="SAM" id="Phobius"/>
    </source>
</evidence>
<feature type="transmembrane region" description="Helical" evidence="6">
    <location>
        <begin position="710"/>
        <end position="732"/>
    </location>
</feature>
<protein>
    <recommendedName>
        <fullName evidence="7">SSD domain-containing protein</fullName>
    </recommendedName>
</protein>
<evidence type="ECO:0000313" key="8">
    <source>
        <dbReference type="EMBL" id="PWK53400.1"/>
    </source>
</evidence>
<dbReference type="EMBL" id="QGGU01000003">
    <property type="protein sequence ID" value="PWK53400.1"/>
    <property type="molecule type" value="Genomic_DNA"/>
</dbReference>
<dbReference type="InterPro" id="IPR050545">
    <property type="entry name" value="Mycobact_MmpL"/>
</dbReference>
<keyword evidence="2" id="KW-1003">Cell membrane</keyword>
<evidence type="ECO:0000313" key="9">
    <source>
        <dbReference type="Proteomes" id="UP000245790"/>
    </source>
</evidence>
<keyword evidence="4 6" id="KW-1133">Transmembrane helix</keyword>
<accession>A0A316G0T1</accession>
<feature type="transmembrane region" description="Helical" evidence="6">
    <location>
        <begin position="20"/>
        <end position="37"/>
    </location>
</feature>
<comment type="subcellular location">
    <subcellularLocation>
        <location evidence="1">Cell membrane</location>
        <topology evidence="1">Multi-pass membrane protein</topology>
    </subcellularLocation>
</comment>
<feature type="transmembrane region" description="Helical" evidence="6">
    <location>
        <begin position="744"/>
        <end position="769"/>
    </location>
</feature>
<keyword evidence="9" id="KW-1185">Reference proteome</keyword>
<dbReference type="SUPFAM" id="SSF82866">
    <property type="entry name" value="Multidrug efflux transporter AcrB transmembrane domain"/>
    <property type="match status" value="2"/>
</dbReference>
<feature type="domain" description="SSD" evidence="7">
    <location>
        <begin position="254"/>
        <end position="381"/>
    </location>
</feature>
<feature type="transmembrane region" description="Helical" evidence="6">
    <location>
        <begin position="327"/>
        <end position="350"/>
    </location>
</feature>
<evidence type="ECO:0000256" key="5">
    <source>
        <dbReference type="ARBA" id="ARBA00023136"/>
    </source>
</evidence>
<dbReference type="RefSeq" id="WP_109762628.1">
    <property type="nucleotide sequence ID" value="NZ_QGGU01000003.1"/>
</dbReference>
<feature type="transmembrane region" description="Helical" evidence="6">
    <location>
        <begin position="256"/>
        <end position="279"/>
    </location>
</feature>
<feature type="transmembrane region" description="Helical" evidence="6">
    <location>
        <begin position="668"/>
        <end position="689"/>
    </location>
</feature>
<feature type="transmembrane region" description="Helical" evidence="6">
    <location>
        <begin position="230"/>
        <end position="249"/>
    </location>
</feature>
<proteinExistence type="predicted"/>
<reference evidence="8 9" key="1">
    <citation type="submission" date="2018-05" db="EMBL/GenBank/DDBJ databases">
        <title>Genomic Encyclopedia of Type Strains, Phase IV (KMG-IV): sequencing the most valuable type-strain genomes for metagenomic binning, comparative biology and taxonomic classification.</title>
        <authorList>
            <person name="Goeker M."/>
        </authorList>
    </citation>
    <scope>NUCLEOTIDE SEQUENCE [LARGE SCALE GENOMIC DNA]</scope>
    <source>
        <strain evidence="8 9">DSM 25350</strain>
    </source>
</reference>
<keyword evidence="3 6" id="KW-0812">Transmembrane</keyword>
<keyword evidence="5 6" id="KW-0472">Membrane</keyword>
<feature type="transmembrane region" description="Helical" evidence="6">
    <location>
        <begin position="356"/>
        <end position="381"/>
    </location>
</feature>
<dbReference type="Gene3D" id="1.20.1640.10">
    <property type="entry name" value="Multidrug efflux transporter AcrB transmembrane domain"/>
    <property type="match status" value="2"/>
</dbReference>
<dbReference type="Pfam" id="PF03176">
    <property type="entry name" value="MMPL"/>
    <property type="match status" value="3"/>
</dbReference>
<evidence type="ECO:0000259" key="7">
    <source>
        <dbReference type="PROSITE" id="PS50156"/>
    </source>
</evidence>